<dbReference type="AlphaFoldDB" id="L7VTU9"/>
<protein>
    <submittedName>
        <fullName evidence="1">Uncharacterized protein</fullName>
    </submittedName>
</protein>
<gene>
    <name evidence="1" type="ordered locus">Cst_c20350</name>
</gene>
<name>L7VTU9_THES1</name>
<evidence type="ECO:0000313" key="2">
    <source>
        <dbReference type="Proteomes" id="UP000011220"/>
    </source>
</evidence>
<evidence type="ECO:0000313" key="1">
    <source>
        <dbReference type="EMBL" id="AGC69008.1"/>
    </source>
</evidence>
<organism evidence="1 2">
    <name type="scientific">Thermoclostridium stercorarium (strain ATCC 35414 / DSM 8532 / NCIMB 11754)</name>
    <name type="common">Clostridium stercorarium</name>
    <dbReference type="NCBI Taxonomy" id="1121335"/>
    <lineage>
        <taxon>Bacteria</taxon>
        <taxon>Bacillati</taxon>
        <taxon>Bacillota</taxon>
        <taxon>Clostridia</taxon>
        <taxon>Eubacteriales</taxon>
        <taxon>Oscillospiraceae</taxon>
        <taxon>Thermoclostridium</taxon>
    </lineage>
</organism>
<dbReference type="PATRIC" id="fig|1121335.3.peg.2042"/>
<dbReference type="STRING" id="1121335.Cst_c20350"/>
<keyword evidence="2" id="KW-1185">Reference proteome</keyword>
<sequence length="47" mass="5396">MNYTTVFLFLYRYGAGGSGVLDFGHWSRGMGVKYNICRKNTIKKNKC</sequence>
<reference evidence="1 2" key="1">
    <citation type="journal article" date="2013" name="Genome Announc.">
        <title>Complete genome sequence of Clostridium stercorarium subsp. stercorarium strain DSM 8532, a thermophilic degrader of plant cell wall fibers.</title>
        <authorList>
            <person name="Poehlein A."/>
            <person name="Zverlov V.V."/>
            <person name="Daniel R."/>
            <person name="Schwarz W.H."/>
            <person name="Liebl W."/>
        </authorList>
    </citation>
    <scope>NUCLEOTIDE SEQUENCE [LARGE SCALE GENOMIC DNA]</scope>
    <source>
        <strain evidence="2">ATCC 35414 / DSM 8532 / NCIMB 11754</strain>
    </source>
</reference>
<accession>L7VTU9</accession>
<dbReference type="EMBL" id="CP004044">
    <property type="protein sequence ID" value="AGC69008.1"/>
    <property type="molecule type" value="Genomic_DNA"/>
</dbReference>
<dbReference type="KEGG" id="css:Cst_c20350"/>
<proteinExistence type="predicted"/>
<dbReference type="KEGG" id="csd:Clst_1948"/>
<dbReference type="Proteomes" id="UP000011220">
    <property type="component" value="Chromosome"/>
</dbReference>